<dbReference type="PANTHER" id="PTHR48111">
    <property type="entry name" value="REGULATOR OF RPOS"/>
    <property type="match status" value="1"/>
</dbReference>
<evidence type="ECO:0000256" key="7">
    <source>
        <dbReference type="PROSITE-ProRule" id="PRU00169"/>
    </source>
</evidence>
<evidence type="ECO:0000256" key="4">
    <source>
        <dbReference type="ARBA" id="ARBA00023125"/>
    </source>
</evidence>
<dbReference type="Pfam" id="PF00072">
    <property type="entry name" value="Response_reg"/>
    <property type="match status" value="1"/>
</dbReference>
<evidence type="ECO:0000256" key="3">
    <source>
        <dbReference type="ARBA" id="ARBA00023015"/>
    </source>
</evidence>
<evidence type="ECO:0000256" key="6">
    <source>
        <dbReference type="ARBA" id="ARBA00041201"/>
    </source>
</evidence>
<comment type="caution">
    <text evidence="11">The sequence shown here is derived from an EMBL/GenBank/DDBJ whole genome shotgun (WGS) entry which is preliminary data.</text>
</comment>
<accession>A0A4R7I4F2</accession>
<dbReference type="Gene3D" id="1.10.10.10">
    <property type="entry name" value="Winged helix-like DNA-binding domain superfamily/Winged helix DNA-binding domain"/>
    <property type="match status" value="1"/>
</dbReference>
<dbReference type="Gene3D" id="3.40.50.2300">
    <property type="match status" value="1"/>
</dbReference>
<dbReference type="Gene3D" id="6.10.250.690">
    <property type="match status" value="1"/>
</dbReference>
<dbReference type="GO" id="GO:0006355">
    <property type="term" value="P:regulation of DNA-templated transcription"/>
    <property type="evidence" value="ECO:0007669"/>
    <property type="project" value="InterPro"/>
</dbReference>
<dbReference type="InterPro" id="IPR039420">
    <property type="entry name" value="WalR-like"/>
</dbReference>
<keyword evidence="2" id="KW-0902">Two-component regulatory system</keyword>
<feature type="DNA-binding region" description="OmpR/PhoB-type" evidence="8">
    <location>
        <begin position="137"/>
        <end position="236"/>
    </location>
</feature>
<feature type="modified residue" description="4-aspartylphosphate" evidence="7">
    <location>
        <position position="54"/>
    </location>
</feature>
<dbReference type="GO" id="GO:0005829">
    <property type="term" value="C:cytosol"/>
    <property type="evidence" value="ECO:0007669"/>
    <property type="project" value="TreeGrafter"/>
</dbReference>
<organism evidence="11 12">
    <name type="scientific">Ilumatobacter fluminis</name>
    <dbReference type="NCBI Taxonomy" id="467091"/>
    <lineage>
        <taxon>Bacteria</taxon>
        <taxon>Bacillati</taxon>
        <taxon>Actinomycetota</taxon>
        <taxon>Acidimicrobiia</taxon>
        <taxon>Acidimicrobiales</taxon>
        <taxon>Ilumatobacteraceae</taxon>
        <taxon>Ilumatobacter</taxon>
    </lineage>
</organism>
<evidence type="ECO:0000256" key="5">
    <source>
        <dbReference type="ARBA" id="ARBA00023163"/>
    </source>
</evidence>
<feature type="domain" description="OmpR/PhoB-type" evidence="10">
    <location>
        <begin position="137"/>
        <end position="236"/>
    </location>
</feature>
<dbReference type="PROSITE" id="PS51755">
    <property type="entry name" value="OMPR_PHOB"/>
    <property type="match status" value="1"/>
</dbReference>
<gene>
    <name evidence="11" type="ORF">BDK89_3452</name>
</gene>
<evidence type="ECO:0000259" key="9">
    <source>
        <dbReference type="PROSITE" id="PS50110"/>
    </source>
</evidence>
<dbReference type="FunFam" id="3.40.50.2300:FF:000001">
    <property type="entry name" value="DNA-binding response regulator PhoB"/>
    <property type="match status" value="1"/>
</dbReference>
<evidence type="ECO:0000313" key="12">
    <source>
        <dbReference type="Proteomes" id="UP000294558"/>
    </source>
</evidence>
<dbReference type="SUPFAM" id="SSF52172">
    <property type="entry name" value="CheY-like"/>
    <property type="match status" value="1"/>
</dbReference>
<evidence type="ECO:0000313" key="11">
    <source>
        <dbReference type="EMBL" id="TDT17839.1"/>
    </source>
</evidence>
<dbReference type="InterPro" id="IPR036388">
    <property type="entry name" value="WH-like_DNA-bd_sf"/>
</dbReference>
<dbReference type="OrthoDB" id="5511894at2"/>
<evidence type="ECO:0000256" key="8">
    <source>
        <dbReference type="PROSITE-ProRule" id="PRU01091"/>
    </source>
</evidence>
<dbReference type="InterPro" id="IPR001867">
    <property type="entry name" value="OmpR/PhoB-type_DNA-bd"/>
</dbReference>
<keyword evidence="5" id="KW-0804">Transcription</keyword>
<evidence type="ECO:0000256" key="1">
    <source>
        <dbReference type="ARBA" id="ARBA00022553"/>
    </source>
</evidence>
<evidence type="ECO:0000259" key="10">
    <source>
        <dbReference type="PROSITE" id="PS51755"/>
    </source>
</evidence>
<dbReference type="Pfam" id="PF00486">
    <property type="entry name" value="Trans_reg_C"/>
    <property type="match status" value="1"/>
</dbReference>
<protein>
    <recommendedName>
        <fullName evidence="6">Sensory transduction protein RegX3</fullName>
    </recommendedName>
</protein>
<reference evidence="11 12" key="1">
    <citation type="submission" date="2019-03" db="EMBL/GenBank/DDBJ databases">
        <title>Sequencing the genomes of 1000 actinobacteria strains.</title>
        <authorList>
            <person name="Klenk H.-P."/>
        </authorList>
    </citation>
    <scope>NUCLEOTIDE SEQUENCE [LARGE SCALE GENOMIC DNA]</scope>
    <source>
        <strain evidence="11 12">DSM 18936</strain>
    </source>
</reference>
<dbReference type="SMART" id="SM00862">
    <property type="entry name" value="Trans_reg_C"/>
    <property type="match status" value="1"/>
</dbReference>
<dbReference type="Proteomes" id="UP000294558">
    <property type="component" value="Unassembled WGS sequence"/>
</dbReference>
<dbReference type="PROSITE" id="PS50110">
    <property type="entry name" value="RESPONSE_REGULATORY"/>
    <property type="match status" value="1"/>
</dbReference>
<dbReference type="GO" id="GO:0032993">
    <property type="term" value="C:protein-DNA complex"/>
    <property type="evidence" value="ECO:0007669"/>
    <property type="project" value="TreeGrafter"/>
</dbReference>
<dbReference type="InterPro" id="IPR016032">
    <property type="entry name" value="Sig_transdc_resp-reg_C-effctor"/>
</dbReference>
<dbReference type="PANTHER" id="PTHR48111:SF72">
    <property type="entry name" value="SENSORY TRANSDUCTION PROTEIN REGX3"/>
    <property type="match status" value="1"/>
</dbReference>
<dbReference type="SUPFAM" id="SSF46894">
    <property type="entry name" value="C-terminal effector domain of the bipartite response regulators"/>
    <property type="match status" value="1"/>
</dbReference>
<dbReference type="CDD" id="cd00383">
    <property type="entry name" value="trans_reg_C"/>
    <property type="match status" value="1"/>
</dbReference>
<keyword evidence="12" id="KW-1185">Reference proteome</keyword>
<dbReference type="InterPro" id="IPR001789">
    <property type="entry name" value="Sig_transdc_resp-reg_receiver"/>
</dbReference>
<dbReference type="SMART" id="SM00448">
    <property type="entry name" value="REC"/>
    <property type="match status" value="1"/>
</dbReference>
<dbReference type="RefSeq" id="WP_133870099.1">
    <property type="nucleotide sequence ID" value="NZ_JAVJPS010000030.1"/>
</dbReference>
<dbReference type="InterPro" id="IPR011006">
    <property type="entry name" value="CheY-like_superfamily"/>
</dbReference>
<dbReference type="AlphaFoldDB" id="A0A4R7I4F2"/>
<dbReference type="GO" id="GO:0000156">
    <property type="term" value="F:phosphorelay response regulator activity"/>
    <property type="evidence" value="ECO:0007669"/>
    <property type="project" value="TreeGrafter"/>
</dbReference>
<dbReference type="EMBL" id="SOAU01000001">
    <property type="protein sequence ID" value="TDT17839.1"/>
    <property type="molecule type" value="Genomic_DNA"/>
</dbReference>
<sequence length="237" mass="26300">MSSPTILVVEDEASFVDALQIGLTREGFHVEVATDGIEAITRFEQVEPDLVLLDVMLPRASGIDVCRQLRQTSSVPIIMVTAKSSEIDTVVGLEVGADDYVTKPYRIRELVARIRAQLRRNTMENGTGEIERPAVADAAIRVGEVSLDPEEHRVTVDGSDINLPLKEFEVLHLLLANAGRVLTRETLIDRVWGTDYVGDTKTLDVHIKRLRSKVEPDPGSPSRIVTIRGLGYKYERT</sequence>
<dbReference type="FunFam" id="1.10.10.10:FF:000110">
    <property type="entry name" value="DNA-binding response regulator RegX3"/>
    <property type="match status" value="1"/>
</dbReference>
<name>A0A4R7I4F2_9ACTN</name>
<keyword evidence="3" id="KW-0805">Transcription regulation</keyword>
<feature type="domain" description="Response regulatory" evidence="9">
    <location>
        <begin position="5"/>
        <end position="118"/>
    </location>
</feature>
<proteinExistence type="predicted"/>
<keyword evidence="4 8" id="KW-0238">DNA-binding</keyword>
<dbReference type="GO" id="GO:0000976">
    <property type="term" value="F:transcription cis-regulatory region binding"/>
    <property type="evidence" value="ECO:0007669"/>
    <property type="project" value="TreeGrafter"/>
</dbReference>
<keyword evidence="1 7" id="KW-0597">Phosphoprotein</keyword>
<evidence type="ECO:0000256" key="2">
    <source>
        <dbReference type="ARBA" id="ARBA00023012"/>
    </source>
</evidence>